<proteinExistence type="predicted"/>
<sequence>MQLDLFRKDLFKRPAMVATLDPDIFSKERVCKVAERMGISVNEDTHKIFRFFQEGKRFILVHGAGGTGKSTIISLLETLI</sequence>
<accession>A0A7X9IKI3</accession>
<evidence type="ECO:0000313" key="1">
    <source>
        <dbReference type="EMBL" id="NMC63222.1"/>
    </source>
</evidence>
<reference evidence="1 2" key="1">
    <citation type="journal article" date="2020" name="Biotechnol. Biofuels">
        <title>New insights from the biogas microbiome by comprehensive genome-resolved metagenomics of nearly 1600 species originating from multiple anaerobic digesters.</title>
        <authorList>
            <person name="Campanaro S."/>
            <person name="Treu L."/>
            <person name="Rodriguez-R L.M."/>
            <person name="Kovalovszki A."/>
            <person name="Ziels R.M."/>
            <person name="Maus I."/>
            <person name="Zhu X."/>
            <person name="Kougias P.G."/>
            <person name="Basile A."/>
            <person name="Luo G."/>
            <person name="Schluter A."/>
            <person name="Konstantinidis K.T."/>
            <person name="Angelidaki I."/>
        </authorList>
    </citation>
    <scope>NUCLEOTIDE SEQUENCE [LARGE SCALE GENOMIC DNA]</scope>
    <source>
        <strain evidence="1">AS27yjCOA_65</strain>
    </source>
</reference>
<protein>
    <submittedName>
        <fullName evidence="1">Uncharacterized protein</fullName>
    </submittedName>
</protein>
<gene>
    <name evidence="1" type="ORF">GYA55_08635</name>
</gene>
<evidence type="ECO:0000313" key="2">
    <source>
        <dbReference type="Proteomes" id="UP000524246"/>
    </source>
</evidence>
<dbReference type="EMBL" id="JAAZON010000385">
    <property type="protein sequence ID" value="NMC63222.1"/>
    <property type="molecule type" value="Genomic_DNA"/>
</dbReference>
<dbReference type="Proteomes" id="UP000524246">
    <property type="component" value="Unassembled WGS sequence"/>
</dbReference>
<organism evidence="1 2">
    <name type="scientific">SAR324 cluster bacterium</name>
    <dbReference type="NCBI Taxonomy" id="2024889"/>
    <lineage>
        <taxon>Bacteria</taxon>
        <taxon>Deltaproteobacteria</taxon>
        <taxon>SAR324 cluster</taxon>
    </lineage>
</organism>
<name>A0A7X9IKI3_9DELT</name>
<comment type="caution">
    <text evidence="1">The sequence shown here is derived from an EMBL/GenBank/DDBJ whole genome shotgun (WGS) entry which is preliminary data.</text>
</comment>
<dbReference type="SUPFAM" id="SSF52540">
    <property type="entry name" value="P-loop containing nucleoside triphosphate hydrolases"/>
    <property type="match status" value="1"/>
</dbReference>
<dbReference type="InterPro" id="IPR027417">
    <property type="entry name" value="P-loop_NTPase"/>
</dbReference>
<dbReference type="AlphaFoldDB" id="A0A7X9IKI3"/>